<name>M1Z9Q5_9FIRM</name>
<dbReference type="OrthoDB" id="9770030at2"/>
<dbReference type="CDD" id="cd01448">
    <property type="entry name" value="TST_Repeat_1"/>
    <property type="match status" value="1"/>
</dbReference>
<dbReference type="Gene3D" id="3.40.250.10">
    <property type="entry name" value="Rhodanese-like domain"/>
    <property type="match status" value="2"/>
</dbReference>
<evidence type="ECO:0000313" key="5">
    <source>
        <dbReference type="Proteomes" id="UP000245423"/>
    </source>
</evidence>
<dbReference type="GO" id="GO:0004792">
    <property type="term" value="F:thiosulfate-cyanide sulfurtransferase activity"/>
    <property type="evidence" value="ECO:0007669"/>
    <property type="project" value="TreeGrafter"/>
</dbReference>
<dbReference type="PROSITE" id="PS50206">
    <property type="entry name" value="RHODANESE_3"/>
    <property type="match status" value="2"/>
</dbReference>
<proteinExistence type="predicted"/>
<feature type="domain" description="Rhodanese" evidence="3">
    <location>
        <begin position="165"/>
        <end position="273"/>
    </location>
</feature>
<keyword evidence="2" id="KW-0677">Repeat</keyword>
<organism evidence="4 5">
    <name type="scientific">[Clostridium] ultunense Esp</name>
    <dbReference type="NCBI Taxonomy" id="1288971"/>
    <lineage>
        <taxon>Bacteria</taxon>
        <taxon>Bacillati</taxon>
        <taxon>Bacillota</taxon>
        <taxon>Tissierellia</taxon>
        <taxon>Tissierellales</taxon>
        <taxon>Tepidimicrobiaceae</taxon>
        <taxon>Schnuerera</taxon>
    </lineage>
</organism>
<keyword evidence="5" id="KW-1185">Reference proteome</keyword>
<dbReference type="RefSeq" id="WP_005584450.1">
    <property type="nucleotide sequence ID" value="NZ_LT669839.1"/>
</dbReference>
<evidence type="ECO:0000259" key="3">
    <source>
        <dbReference type="PROSITE" id="PS50206"/>
    </source>
</evidence>
<dbReference type="InterPro" id="IPR001763">
    <property type="entry name" value="Rhodanese-like_dom"/>
</dbReference>
<dbReference type="SMART" id="SM00450">
    <property type="entry name" value="RHOD"/>
    <property type="match status" value="2"/>
</dbReference>
<evidence type="ECO:0000313" key="4">
    <source>
        <dbReference type="EMBL" id="SHD76761.1"/>
    </source>
</evidence>
<dbReference type="PANTHER" id="PTHR11364">
    <property type="entry name" value="THIOSULFATE SULFERTANSFERASE"/>
    <property type="match status" value="1"/>
</dbReference>
<dbReference type="Pfam" id="PF00581">
    <property type="entry name" value="Rhodanese"/>
    <property type="match status" value="2"/>
</dbReference>
<protein>
    <submittedName>
        <fullName evidence="4">Rhodanese domain protein</fullName>
    </submittedName>
</protein>
<evidence type="ECO:0000256" key="2">
    <source>
        <dbReference type="ARBA" id="ARBA00022737"/>
    </source>
</evidence>
<dbReference type="InterPro" id="IPR045078">
    <property type="entry name" value="TST/MPST-like"/>
</dbReference>
<dbReference type="Proteomes" id="UP000245423">
    <property type="component" value="Chromosome 1"/>
</dbReference>
<feature type="domain" description="Rhodanese" evidence="3">
    <location>
        <begin position="15"/>
        <end position="134"/>
    </location>
</feature>
<dbReference type="HOGENOM" id="CLU_031618_0_0_9"/>
<sequence length="276" mass="31314">MKNFVSQEWLLNNLSKDNLVILDARGGLNDPEYGFKEYQKYHIKGAQFVSLKKTMTGKLGTYGGRHPLPDMEDFAEAMKKLGIKDNSIITIYDDGDYAMAGRLWWLLKYFGKDNVFILEQGMKGWLNSGLKVTEEIIKPKESDSLSLNIDKSMVVDMDYVKAATSSDKIAIVDSRAYERYSGQEEPLDKIPGHIPNALNFPWMNLVAGGKMMSMEELKDYFEPLKRYDEIIVYCGSGITGTVNVLFMDEIGLSPKLYPGGYSDWISYDDNVVIKEK</sequence>
<dbReference type="SUPFAM" id="SSF52821">
    <property type="entry name" value="Rhodanese/Cell cycle control phosphatase"/>
    <property type="match status" value="2"/>
</dbReference>
<dbReference type="CDD" id="cd01449">
    <property type="entry name" value="TST_Repeat_2"/>
    <property type="match status" value="1"/>
</dbReference>
<accession>M1Z9Q5</accession>
<keyword evidence="1" id="KW-0808">Transferase</keyword>
<dbReference type="AlphaFoldDB" id="M1Z9Q5"/>
<reference evidence="4 5" key="1">
    <citation type="submission" date="2016-11" db="EMBL/GenBank/DDBJ databases">
        <authorList>
            <person name="Manzoor S."/>
        </authorList>
    </citation>
    <scope>NUCLEOTIDE SEQUENCE [LARGE SCALE GENOMIC DNA]</scope>
    <source>
        <strain evidence="4">Clostridium ultunense strain Esp</strain>
    </source>
</reference>
<evidence type="ECO:0000256" key="1">
    <source>
        <dbReference type="ARBA" id="ARBA00022679"/>
    </source>
</evidence>
<dbReference type="PANTHER" id="PTHR11364:SF27">
    <property type="entry name" value="SULFURTRANSFERASE"/>
    <property type="match status" value="1"/>
</dbReference>
<dbReference type="InterPro" id="IPR036873">
    <property type="entry name" value="Rhodanese-like_dom_sf"/>
</dbReference>
<dbReference type="EMBL" id="LT669839">
    <property type="protein sequence ID" value="SHD76761.1"/>
    <property type="molecule type" value="Genomic_DNA"/>
</dbReference>
<gene>
    <name evidence="4" type="ORF">CUESP1_1390</name>
</gene>